<dbReference type="EMBL" id="JADIML010000115">
    <property type="protein sequence ID" value="MBO8463089.1"/>
    <property type="molecule type" value="Genomic_DNA"/>
</dbReference>
<dbReference type="PANTHER" id="PTHR33221">
    <property type="entry name" value="WINGED HELIX-TURN-HELIX TRANSCRIPTIONAL REGULATOR, RRF2 FAMILY"/>
    <property type="match status" value="1"/>
</dbReference>
<dbReference type="InterPro" id="IPR036388">
    <property type="entry name" value="WH-like_DNA-bd_sf"/>
</dbReference>
<dbReference type="InterPro" id="IPR000944">
    <property type="entry name" value="Tscrpt_reg_Rrf2"/>
</dbReference>
<reference evidence="1" key="2">
    <citation type="journal article" date="2021" name="PeerJ">
        <title>Extensive microbial diversity within the chicken gut microbiome revealed by metagenomics and culture.</title>
        <authorList>
            <person name="Gilroy R."/>
            <person name="Ravi A."/>
            <person name="Getino M."/>
            <person name="Pursley I."/>
            <person name="Horton D.L."/>
            <person name="Alikhan N.F."/>
            <person name="Baker D."/>
            <person name="Gharbi K."/>
            <person name="Hall N."/>
            <person name="Watson M."/>
            <person name="Adriaenssens E.M."/>
            <person name="Foster-Nyarko E."/>
            <person name="Jarju S."/>
            <person name="Secka A."/>
            <person name="Antonio M."/>
            <person name="Oren A."/>
            <person name="Chaudhuri R.R."/>
            <person name="La Ragione R."/>
            <person name="Hildebrand F."/>
            <person name="Pallen M.J."/>
        </authorList>
    </citation>
    <scope>NUCLEOTIDE SEQUENCE</scope>
    <source>
        <strain evidence="1">E3-2379</strain>
    </source>
</reference>
<evidence type="ECO:0000313" key="2">
    <source>
        <dbReference type="Proteomes" id="UP000823618"/>
    </source>
</evidence>
<dbReference type="InterPro" id="IPR036390">
    <property type="entry name" value="WH_DNA-bd_sf"/>
</dbReference>
<dbReference type="Gene3D" id="1.10.10.10">
    <property type="entry name" value="Winged helix-like DNA-binding domain superfamily/Winged helix DNA-binding domain"/>
    <property type="match status" value="1"/>
</dbReference>
<dbReference type="GO" id="GO:0005829">
    <property type="term" value="C:cytosol"/>
    <property type="evidence" value="ECO:0007669"/>
    <property type="project" value="TreeGrafter"/>
</dbReference>
<accession>A0A9D9I0N7</accession>
<evidence type="ECO:0000313" key="1">
    <source>
        <dbReference type="EMBL" id="MBO8463089.1"/>
    </source>
</evidence>
<sequence>MKYPTRLSDAAHILIFIYLNPKSDLSSSAIATSIQTHPSYVRQLMSALKKANLLETKQGATNPKLHRPLEQISLLDVYRAVEGDKPLLHQDTHTNPECGVGVQIQLSLKDCFEQVQKKAEKEMEHITLKTVLELFQQKVEMEI</sequence>
<proteinExistence type="predicted"/>
<dbReference type="PROSITE" id="PS51197">
    <property type="entry name" value="HTH_RRF2_2"/>
    <property type="match status" value="1"/>
</dbReference>
<dbReference type="PANTHER" id="PTHR33221:SF15">
    <property type="entry name" value="HTH-TYPE TRANSCRIPTIONAL REGULATOR YWGB-RELATED"/>
    <property type="match status" value="1"/>
</dbReference>
<organism evidence="1 2">
    <name type="scientific">Candidatus Scybalomonas excrementavium</name>
    <dbReference type="NCBI Taxonomy" id="2840943"/>
    <lineage>
        <taxon>Bacteria</taxon>
        <taxon>Bacillati</taxon>
        <taxon>Bacillota</taxon>
        <taxon>Clostridia</taxon>
        <taxon>Lachnospirales</taxon>
        <taxon>Lachnospiraceae</taxon>
        <taxon>Lachnospiraceae incertae sedis</taxon>
        <taxon>Candidatus Scybalomonas</taxon>
    </lineage>
</organism>
<reference evidence="1" key="1">
    <citation type="submission" date="2020-10" db="EMBL/GenBank/DDBJ databases">
        <authorList>
            <person name="Gilroy R."/>
        </authorList>
    </citation>
    <scope>NUCLEOTIDE SEQUENCE</scope>
    <source>
        <strain evidence="1">E3-2379</strain>
    </source>
</reference>
<dbReference type="Proteomes" id="UP000823618">
    <property type="component" value="Unassembled WGS sequence"/>
</dbReference>
<gene>
    <name evidence="1" type="ORF">IAC13_04075</name>
</gene>
<protein>
    <submittedName>
        <fullName evidence="1">Rrf2 family transcriptional regulator</fullName>
    </submittedName>
</protein>
<dbReference type="SUPFAM" id="SSF46785">
    <property type="entry name" value="Winged helix' DNA-binding domain"/>
    <property type="match status" value="1"/>
</dbReference>
<comment type="caution">
    <text evidence="1">The sequence shown here is derived from an EMBL/GenBank/DDBJ whole genome shotgun (WGS) entry which is preliminary data.</text>
</comment>
<dbReference type="Pfam" id="PF02082">
    <property type="entry name" value="Rrf2"/>
    <property type="match status" value="1"/>
</dbReference>
<dbReference type="GO" id="GO:0003700">
    <property type="term" value="F:DNA-binding transcription factor activity"/>
    <property type="evidence" value="ECO:0007669"/>
    <property type="project" value="TreeGrafter"/>
</dbReference>
<name>A0A9D9I0N7_9FIRM</name>
<dbReference type="AlphaFoldDB" id="A0A9D9I0N7"/>